<proteinExistence type="inferred from homology"/>
<gene>
    <name evidence="10" type="ORF">P3X46_005565</name>
</gene>
<evidence type="ECO:0000313" key="10">
    <source>
        <dbReference type="EMBL" id="KAJ9186007.1"/>
    </source>
</evidence>
<keyword evidence="8" id="KW-0732">Signal</keyword>
<evidence type="ECO:0000256" key="2">
    <source>
        <dbReference type="ARBA" id="ARBA00005184"/>
    </source>
</evidence>
<evidence type="ECO:0000259" key="9">
    <source>
        <dbReference type="Pfam" id="PF01095"/>
    </source>
</evidence>
<organism evidence="10 11">
    <name type="scientific">Hevea brasiliensis</name>
    <name type="common">Para rubber tree</name>
    <name type="synonym">Siphonia brasiliensis</name>
    <dbReference type="NCBI Taxonomy" id="3981"/>
    <lineage>
        <taxon>Eukaryota</taxon>
        <taxon>Viridiplantae</taxon>
        <taxon>Streptophyta</taxon>
        <taxon>Embryophyta</taxon>
        <taxon>Tracheophyta</taxon>
        <taxon>Spermatophyta</taxon>
        <taxon>Magnoliopsida</taxon>
        <taxon>eudicotyledons</taxon>
        <taxon>Gunneridae</taxon>
        <taxon>Pentapetalae</taxon>
        <taxon>rosids</taxon>
        <taxon>fabids</taxon>
        <taxon>Malpighiales</taxon>
        <taxon>Euphorbiaceae</taxon>
        <taxon>Crotonoideae</taxon>
        <taxon>Micrandreae</taxon>
        <taxon>Hevea</taxon>
    </lineage>
</organism>
<name>A0ABQ9N0D5_HEVBR</name>
<evidence type="ECO:0000256" key="3">
    <source>
        <dbReference type="ARBA" id="ARBA00008891"/>
    </source>
</evidence>
<dbReference type="PROSITE" id="PS51257">
    <property type="entry name" value="PROKAR_LIPOPROTEIN"/>
    <property type="match status" value="1"/>
</dbReference>
<reference evidence="10" key="1">
    <citation type="journal article" date="2023" name="Plant Biotechnol. J.">
        <title>Chromosome-level wild Hevea brasiliensis genome provides new tools for genomic-assisted breeding and valuable loci to elevate rubber yield.</title>
        <authorList>
            <person name="Cheng H."/>
            <person name="Song X."/>
            <person name="Hu Y."/>
            <person name="Wu T."/>
            <person name="Yang Q."/>
            <person name="An Z."/>
            <person name="Feng S."/>
            <person name="Deng Z."/>
            <person name="Wu W."/>
            <person name="Zeng X."/>
            <person name="Tu M."/>
            <person name="Wang X."/>
            <person name="Huang H."/>
        </authorList>
    </citation>
    <scope>NUCLEOTIDE SEQUENCE</scope>
    <source>
        <strain evidence="10">MT/VB/25A 57/8</strain>
    </source>
</reference>
<dbReference type="Pfam" id="PF01095">
    <property type="entry name" value="Pectinesterase"/>
    <property type="match status" value="1"/>
</dbReference>
<keyword evidence="11" id="KW-1185">Reference proteome</keyword>
<keyword evidence="6" id="KW-0378">Hydrolase</keyword>
<evidence type="ECO:0000256" key="8">
    <source>
        <dbReference type="SAM" id="SignalP"/>
    </source>
</evidence>
<dbReference type="Proteomes" id="UP001174677">
    <property type="component" value="Chromosome 3"/>
</dbReference>
<feature type="signal peptide" evidence="8">
    <location>
        <begin position="1"/>
        <end position="23"/>
    </location>
</feature>
<evidence type="ECO:0000256" key="1">
    <source>
        <dbReference type="ARBA" id="ARBA00004191"/>
    </source>
</evidence>
<keyword evidence="7" id="KW-0063">Aspartyl esterase</keyword>
<accession>A0ABQ9N0D5</accession>
<evidence type="ECO:0000256" key="5">
    <source>
        <dbReference type="ARBA" id="ARBA00022512"/>
    </source>
</evidence>
<dbReference type="InterPro" id="IPR012334">
    <property type="entry name" value="Pectin_lyas_fold"/>
</dbReference>
<comment type="similarity">
    <text evidence="3">Belongs to the pectinesterase family.</text>
</comment>
<feature type="domain" description="Pectinesterase catalytic" evidence="9">
    <location>
        <begin position="32"/>
        <end position="305"/>
    </location>
</feature>
<dbReference type="SUPFAM" id="SSF51126">
    <property type="entry name" value="Pectin lyase-like"/>
    <property type="match status" value="1"/>
</dbReference>
<comment type="caution">
    <text evidence="10">The sequence shown here is derived from an EMBL/GenBank/DDBJ whole genome shotgun (WGS) entry which is preliminary data.</text>
</comment>
<comment type="pathway">
    <text evidence="2">Glycan metabolism; pectin degradation; 2-dehydro-3-deoxy-D-gluconate from pectin: step 1/5.</text>
</comment>
<keyword evidence="5" id="KW-0964">Secreted</keyword>
<dbReference type="PANTHER" id="PTHR31321:SF85">
    <property type="entry name" value="PECTINESTERASE CATALYTIC DOMAIN-CONTAINING PROTEIN"/>
    <property type="match status" value="1"/>
</dbReference>
<evidence type="ECO:0000313" key="11">
    <source>
        <dbReference type="Proteomes" id="UP001174677"/>
    </source>
</evidence>
<dbReference type="EC" id="3.1.1.11" evidence="4"/>
<evidence type="ECO:0000256" key="7">
    <source>
        <dbReference type="ARBA" id="ARBA00023085"/>
    </source>
</evidence>
<sequence>MRSLLFNLHFIMVLFLFSCTSKTDNSSIAKTITVDKGGNGGFSSVQRAIDSVPSNKKEWTLISVKSGIYNEKVVVPEDKPFIILVGESIKKTLIQWGDHGSSNLSATFTLRADNFVAMNLSFVNTYNLDTPDLDDRNTILWAPAATIYGDKASFYLCGFVGVQDTLTDALGRHFFVSCYIQGTIDFIWGKGQSVYKNCVFNATTGMLGGRAGYITAQGRANSNDPSGFVFLSGFIYSTGPVYLGRAYNQYSRVVFKNTYMSIVVQPKGWSSWGFVGKEADIVYSEVSCLGPGAKMSQRVKWEKKLLTEDLKKLTDLNKFINEDGWIQGQPRLK</sequence>
<dbReference type="InterPro" id="IPR000070">
    <property type="entry name" value="Pectinesterase_cat"/>
</dbReference>
<dbReference type="PANTHER" id="PTHR31321">
    <property type="entry name" value="ACYL-COA THIOESTER HYDROLASE YBHC-RELATED"/>
    <property type="match status" value="1"/>
</dbReference>
<keyword evidence="5" id="KW-0134">Cell wall</keyword>
<dbReference type="EMBL" id="JARPOI010000003">
    <property type="protein sequence ID" value="KAJ9186007.1"/>
    <property type="molecule type" value="Genomic_DNA"/>
</dbReference>
<dbReference type="InterPro" id="IPR011050">
    <property type="entry name" value="Pectin_lyase_fold/virulence"/>
</dbReference>
<comment type="subcellular location">
    <subcellularLocation>
        <location evidence="1">Secreted</location>
        <location evidence="1">Cell wall</location>
    </subcellularLocation>
</comment>
<evidence type="ECO:0000256" key="4">
    <source>
        <dbReference type="ARBA" id="ARBA00013229"/>
    </source>
</evidence>
<feature type="chain" id="PRO_5046380024" description="pectinesterase" evidence="8">
    <location>
        <begin position="24"/>
        <end position="333"/>
    </location>
</feature>
<protein>
    <recommendedName>
        <fullName evidence="4">pectinesterase</fullName>
        <ecNumber evidence="4">3.1.1.11</ecNumber>
    </recommendedName>
</protein>
<evidence type="ECO:0000256" key="6">
    <source>
        <dbReference type="ARBA" id="ARBA00022801"/>
    </source>
</evidence>
<dbReference type="Gene3D" id="2.160.20.10">
    <property type="entry name" value="Single-stranded right-handed beta-helix, Pectin lyase-like"/>
    <property type="match status" value="1"/>
</dbReference>